<dbReference type="SFLD" id="SFLDG01129">
    <property type="entry name" value="C1.5:_HAD__Beta-PGM__Phosphata"/>
    <property type="match status" value="1"/>
</dbReference>
<keyword evidence="2" id="KW-1185">Reference proteome</keyword>
<reference evidence="1 2" key="1">
    <citation type="submission" date="2020-08" db="EMBL/GenBank/DDBJ databases">
        <title>Genome public.</title>
        <authorList>
            <person name="Liu C."/>
            <person name="Sun Q."/>
        </authorList>
    </citation>
    <scope>NUCLEOTIDE SEQUENCE [LARGE SCALE GENOMIC DNA]</scope>
    <source>
        <strain evidence="1 2">BX1</strain>
    </source>
</reference>
<dbReference type="RefSeq" id="WP_262398717.1">
    <property type="nucleotide sequence ID" value="NZ_JACRTB010000002.1"/>
</dbReference>
<dbReference type="SUPFAM" id="SSF56784">
    <property type="entry name" value="HAD-like"/>
    <property type="match status" value="1"/>
</dbReference>
<dbReference type="NCBIfam" id="TIGR01509">
    <property type="entry name" value="HAD-SF-IA-v3"/>
    <property type="match status" value="1"/>
</dbReference>
<protein>
    <submittedName>
        <fullName evidence="1">HAD family phosphatase</fullName>
    </submittedName>
</protein>
<dbReference type="Gene3D" id="1.10.150.240">
    <property type="entry name" value="Putative phosphatase, domain 2"/>
    <property type="match status" value="1"/>
</dbReference>
<dbReference type="InterPro" id="IPR023198">
    <property type="entry name" value="PGP-like_dom2"/>
</dbReference>
<proteinExistence type="predicted"/>
<dbReference type="PRINTS" id="PR00413">
    <property type="entry name" value="HADHALOGNASE"/>
</dbReference>
<dbReference type="InterPro" id="IPR036412">
    <property type="entry name" value="HAD-like_sf"/>
</dbReference>
<dbReference type="PANTHER" id="PTHR43434">
    <property type="entry name" value="PHOSPHOGLYCOLATE PHOSPHATASE"/>
    <property type="match status" value="1"/>
</dbReference>
<dbReference type="EMBL" id="JACRTB010000002">
    <property type="protein sequence ID" value="MBC8575027.1"/>
    <property type="molecule type" value="Genomic_DNA"/>
</dbReference>
<organism evidence="1 2">
    <name type="scientific">Yanshouia hominis</name>
    <dbReference type="NCBI Taxonomy" id="2763673"/>
    <lineage>
        <taxon>Bacteria</taxon>
        <taxon>Bacillati</taxon>
        <taxon>Bacillota</taxon>
        <taxon>Clostridia</taxon>
        <taxon>Eubacteriales</taxon>
        <taxon>Oscillospiraceae</taxon>
        <taxon>Yanshouia</taxon>
    </lineage>
</organism>
<dbReference type="Proteomes" id="UP000658131">
    <property type="component" value="Unassembled WGS sequence"/>
</dbReference>
<sequence length="226" mass="25027">MSKPYAIFDMDGTLVDSMPYWKNLGRDYLISKGIAVPADLRSRLLKMTMLETGAYFGSLGVRGGPEQIVGEINELMHQNYRTVVGPRDGVGEYLEALRERGVKMCVATMTNAGLASTCLDRLGLMRYFDFIASCEDTGIGKSSPHIYQLAAGRMGARQPEEVAVLEDAPYAARTARDAGFYAVGVYDPFSEQKQEELRGIVAEYIADYREAAAALRREASQRKEKL</sequence>
<dbReference type="Gene3D" id="3.40.50.1000">
    <property type="entry name" value="HAD superfamily/HAD-like"/>
    <property type="match status" value="1"/>
</dbReference>
<dbReference type="InterPro" id="IPR050155">
    <property type="entry name" value="HAD-like_hydrolase_sf"/>
</dbReference>
<dbReference type="SFLD" id="SFLDS00003">
    <property type="entry name" value="Haloacid_Dehalogenase"/>
    <property type="match status" value="1"/>
</dbReference>
<gene>
    <name evidence="1" type="ORF">H8717_01180</name>
</gene>
<dbReference type="Pfam" id="PF00702">
    <property type="entry name" value="Hydrolase"/>
    <property type="match status" value="1"/>
</dbReference>
<accession>A0ABR7NF50</accession>
<dbReference type="InterPro" id="IPR006439">
    <property type="entry name" value="HAD-SF_hydro_IA"/>
</dbReference>
<dbReference type="PANTHER" id="PTHR43434:SF1">
    <property type="entry name" value="PHOSPHOGLYCOLATE PHOSPHATASE"/>
    <property type="match status" value="1"/>
</dbReference>
<evidence type="ECO:0000313" key="1">
    <source>
        <dbReference type="EMBL" id="MBC8575027.1"/>
    </source>
</evidence>
<name>A0ABR7NF50_9FIRM</name>
<comment type="caution">
    <text evidence="1">The sequence shown here is derived from an EMBL/GenBank/DDBJ whole genome shotgun (WGS) entry which is preliminary data.</text>
</comment>
<dbReference type="InterPro" id="IPR023214">
    <property type="entry name" value="HAD_sf"/>
</dbReference>
<evidence type="ECO:0000313" key="2">
    <source>
        <dbReference type="Proteomes" id="UP000658131"/>
    </source>
</evidence>